<dbReference type="InterPro" id="IPR035906">
    <property type="entry name" value="MetI-like_sf"/>
</dbReference>
<evidence type="ECO:0000256" key="5">
    <source>
        <dbReference type="ARBA" id="ARBA00022856"/>
    </source>
</evidence>
<evidence type="ECO:0000313" key="11">
    <source>
        <dbReference type="EMBL" id="CCV07442.1"/>
    </source>
</evidence>
<sequence length="306" mass="33174">MKRLLHSIGEAFSSFPKAALIGVGLFLFLGAFGPWLVPHDPNFQDLTARFAGPSADHWLGTDHVGRDVFSRLIVSARTTVVAMTIIVTFKLLIGVTLGTFAGFVKGRTEEILMRFVELFMALPSLIIALAVIGVLGIGYWNMVLALILAFWAGSTRVARGVAIGILNLPHIEALRVLGASPLRIYFRHLLPSTLGMVLVYVSADAGGIALSIATLSFLGLGIQPPTPEWGQMLVDALPYLDLNPWMVLLPGFAITGVVVSFNLLGEAIALNRVPRELRRSVLRRGRLVAASWERASSEDPNKRIAT</sequence>
<comment type="subcellular location">
    <subcellularLocation>
        <location evidence="1 9">Cell membrane</location>
        <topology evidence="1 9">Multi-pass membrane protein</topology>
    </subcellularLocation>
</comment>
<dbReference type="eggNOG" id="COG1173">
    <property type="taxonomic scope" value="Bacteria"/>
</dbReference>
<accession>M5ET60</accession>
<feature type="transmembrane region" description="Helical" evidence="9">
    <location>
        <begin position="80"/>
        <end position="104"/>
    </location>
</feature>
<dbReference type="RefSeq" id="WP_008876329.1">
    <property type="nucleotide sequence ID" value="NZ_CAUM01000125.1"/>
</dbReference>
<dbReference type="Pfam" id="PF12911">
    <property type="entry name" value="OppC_N"/>
    <property type="match status" value="1"/>
</dbReference>
<name>M5ET60_9HYPH</name>
<dbReference type="GO" id="GO:0015031">
    <property type="term" value="P:protein transport"/>
    <property type="evidence" value="ECO:0007669"/>
    <property type="project" value="UniProtKB-KW"/>
</dbReference>
<comment type="similarity">
    <text evidence="9">Belongs to the binding-protein-dependent transport system permease family.</text>
</comment>
<evidence type="ECO:0000256" key="9">
    <source>
        <dbReference type="RuleBase" id="RU363032"/>
    </source>
</evidence>
<keyword evidence="3" id="KW-1003">Cell membrane</keyword>
<keyword evidence="12" id="KW-1185">Reference proteome</keyword>
<keyword evidence="2 9" id="KW-0813">Transport</keyword>
<feature type="transmembrane region" description="Helical" evidence="9">
    <location>
        <begin position="157"/>
        <end position="177"/>
    </location>
</feature>
<evidence type="ECO:0000256" key="3">
    <source>
        <dbReference type="ARBA" id="ARBA00022475"/>
    </source>
</evidence>
<dbReference type="AlphaFoldDB" id="M5ET60"/>
<dbReference type="GO" id="GO:0015833">
    <property type="term" value="P:peptide transport"/>
    <property type="evidence" value="ECO:0007669"/>
    <property type="project" value="UniProtKB-KW"/>
</dbReference>
<dbReference type="CDD" id="cd06261">
    <property type="entry name" value="TM_PBP2"/>
    <property type="match status" value="1"/>
</dbReference>
<dbReference type="Proteomes" id="UP000012062">
    <property type="component" value="Unassembled WGS sequence"/>
</dbReference>
<keyword evidence="6" id="KW-0653">Protein transport</keyword>
<dbReference type="InterPro" id="IPR025966">
    <property type="entry name" value="OppC_N"/>
</dbReference>
<evidence type="ECO:0000256" key="4">
    <source>
        <dbReference type="ARBA" id="ARBA00022692"/>
    </source>
</evidence>
<proteinExistence type="inferred from homology"/>
<dbReference type="EMBL" id="CAUM01000125">
    <property type="protein sequence ID" value="CCV07442.1"/>
    <property type="molecule type" value="Genomic_DNA"/>
</dbReference>
<gene>
    <name evidence="11" type="primary">nikC</name>
    <name evidence="11" type="ORF">MESS2_570001</name>
</gene>
<feature type="transmembrane region" description="Helical" evidence="9">
    <location>
        <begin position="20"/>
        <end position="37"/>
    </location>
</feature>
<protein>
    <submittedName>
        <fullName evidence="11">Nickel transporter subunit membrane component of ABC superfamily</fullName>
    </submittedName>
</protein>
<evidence type="ECO:0000256" key="7">
    <source>
        <dbReference type="ARBA" id="ARBA00022989"/>
    </source>
</evidence>
<feature type="transmembrane region" description="Helical" evidence="9">
    <location>
        <begin position="125"/>
        <end position="151"/>
    </location>
</feature>
<feature type="transmembrane region" description="Helical" evidence="9">
    <location>
        <begin position="242"/>
        <end position="270"/>
    </location>
</feature>
<keyword evidence="5" id="KW-0571">Peptide transport</keyword>
<dbReference type="Gene3D" id="1.10.3720.10">
    <property type="entry name" value="MetI-like"/>
    <property type="match status" value="1"/>
</dbReference>
<dbReference type="OrthoDB" id="9792862at2"/>
<evidence type="ECO:0000313" key="12">
    <source>
        <dbReference type="Proteomes" id="UP000012062"/>
    </source>
</evidence>
<keyword evidence="8 9" id="KW-0472">Membrane</keyword>
<evidence type="ECO:0000256" key="8">
    <source>
        <dbReference type="ARBA" id="ARBA00023136"/>
    </source>
</evidence>
<dbReference type="SUPFAM" id="SSF161098">
    <property type="entry name" value="MetI-like"/>
    <property type="match status" value="1"/>
</dbReference>
<dbReference type="GO" id="GO:0055085">
    <property type="term" value="P:transmembrane transport"/>
    <property type="evidence" value="ECO:0007669"/>
    <property type="project" value="InterPro"/>
</dbReference>
<dbReference type="PROSITE" id="PS50928">
    <property type="entry name" value="ABC_TM1"/>
    <property type="match status" value="1"/>
</dbReference>
<feature type="domain" description="ABC transmembrane type-1" evidence="10">
    <location>
        <begin position="76"/>
        <end position="265"/>
    </location>
</feature>
<keyword evidence="7 9" id="KW-1133">Transmembrane helix</keyword>
<dbReference type="STRING" id="1297569.MESS2_570001"/>
<comment type="caution">
    <text evidence="11">The sequence shown here is derived from an EMBL/GenBank/DDBJ whole genome shotgun (WGS) entry which is preliminary data.</text>
</comment>
<evidence type="ECO:0000256" key="2">
    <source>
        <dbReference type="ARBA" id="ARBA00022448"/>
    </source>
</evidence>
<reference evidence="11 12" key="1">
    <citation type="submission" date="2013-02" db="EMBL/GenBank/DDBJ databases">
        <authorList>
            <person name="Genoscope - CEA"/>
        </authorList>
    </citation>
    <scope>NUCLEOTIDE SEQUENCE [LARGE SCALE GENOMIC DNA]</scope>
    <source>
        <strain evidence="11 12">STM 2683</strain>
    </source>
</reference>
<evidence type="ECO:0000259" key="10">
    <source>
        <dbReference type="PROSITE" id="PS50928"/>
    </source>
</evidence>
<keyword evidence="4 9" id="KW-0812">Transmembrane</keyword>
<evidence type="ECO:0000256" key="6">
    <source>
        <dbReference type="ARBA" id="ARBA00022927"/>
    </source>
</evidence>
<dbReference type="InterPro" id="IPR050366">
    <property type="entry name" value="BP-dependent_transpt_permease"/>
</dbReference>
<organism evidence="11 12">
    <name type="scientific">Mesorhizobium metallidurans STM 2683</name>
    <dbReference type="NCBI Taxonomy" id="1297569"/>
    <lineage>
        <taxon>Bacteria</taxon>
        <taxon>Pseudomonadati</taxon>
        <taxon>Pseudomonadota</taxon>
        <taxon>Alphaproteobacteria</taxon>
        <taxon>Hyphomicrobiales</taxon>
        <taxon>Phyllobacteriaceae</taxon>
        <taxon>Mesorhizobium</taxon>
    </lineage>
</organism>
<dbReference type="Pfam" id="PF00528">
    <property type="entry name" value="BPD_transp_1"/>
    <property type="match status" value="1"/>
</dbReference>
<dbReference type="InterPro" id="IPR000515">
    <property type="entry name" value="MetI-like"/>
</dbReference>
<feature type="transmembrane region" description="Helical" evidence="9">
    <location>
        <begin position="197"/>
        <end position="222"/>
    </location>
</feature>
<dbReference type="PANTHER" id="PTHR43386:SF1">
    <property type="entry name" value="D,D-DIPEPTIDE TRANSPORT SYSTEM PERMEASE PROTEIN DDPC-RELATED"/>
    <property type="match status" value="1"/>
</dbReference>
<dbReference type="PANTHER" id="PTHR43386">
    <property type="entry name" value="OLIGOPEPTIDE TRANSPORT SYSTEM PERMEASE PROTEIN APPC"/>
    <property type="match status" value="1"/>
</dbReference>
<evidence type="ECO:0000256" key="1">
    <source>
        <dbReference type="ARBA" id="ARBA00004651"/>
    </source>
</evidence>
<dbReference type="GO" id="GO:0005886">
    <property type="term" value="C:plasma membrane"/>
    <property type="evidence" value="ECO:0007669"/>
    <property type="project" value="UniProtKB-SubCell"/>
</dbReference>